<dbReference type="EMBL" id="JBFOLJ010000012">
    <property type="protein sequence ID" value="KAL2488702.1"/>
    <property type="molecule type" value="Genomic_DNA"/>
</dbReference>
<evidence type="ECO:0000313" key="1">
    <source>
        <dbReference type="EMBL" id="KAL2488702.1"/>
    </source>
</evidence>
<keyword evidence="2" id="KW-1185">Reference proteome</keyword>
<comment type="caution">
    <text evidence="1">The sequence shown here is derived from an EMBL/GenBank/DDBJ whole genome shotgun (WGS) entry which is preliminary data.</text>
</comment>
<gene>
    <name evidence="1" type="ORF">Fot_41994</name>
</gene>
<accession>A0ABD1RJZ1</accession>
<proteinExistence type="predicted"/>
<sequence>MDRVEEWVEYVKDLSGGHEDPEPGHIYWAYNKYPTELGMSDFTKIREKYRVHERVRLIYPAKSDWPCNLLPGHIAMMADAFECRMRLPLHHFFKTDFFGHHLWLSSLSKIELEGLADKKIPPVVRRKTVDQE</sequence>
<reference evidence="2" key="1">
    <citation type="submission" date="2024-07" db="EMBL/GenBank/DDBJ databases">
        <title>Two chromosome-level genome assemblies of Korean endemic species Abeliophyllum distichum and Forsythia ovata (Oleaceae).</title>
        <authorList>
            <person name="Jang H."/>
        </authorList>
    </citation>
    <scope>NUCLEOTIDE SEQUENCE [LARGE SCALE GENOMIC DNA]</scope>
</reference>
<organism evidence="1 2">
    <name type="scientific">Forsythia ovata</name>
    <dbReference type="NCBI Taxonomy" id="205694"/>
    <lineage>
        <taxon>Eukaryota</taxon>
        <taxon>Viridiplantae</taxon>
        <taxon>Streptophyta</taxon>
        <taxon>Embryophyta</taxon>
        <taxon>Tracheophyta</taxon>
        <taxon>Spermatophyta</taxon>
        <taxon>Magnoliopsida</taxon>
        <taxon>eudicotyledons</taxon>
        <taxon>Gunneridae</taxon>
        <taxon>Pentapetalae</taxon>
        <taxon>asterids</taxon>
        <taxon>lamiids</taxon>
        <taxon>Lamiales</taxon>
        <taxon>Oleaceae</taxon>
        <taxon>Forsythieae</taxon>
        <taxon>Forsythia</taxon>
    </lineage>
</organism>
<dbReference type="Proteomes" id="UP001604277">
    <property type="component" value="Unassembled WGS sequence"/>
</dbReference>
<dbReference type="AlphaFoldDB" id="A0ABD1RJZ1"/>
<protein>
    <submittedName>
        <fullName evidence="1">Uncharacterized protein</fullName>
    </submittedName>
</protein>
<evidence type="ECO:0000313" key="2">
    <source>
        <dbReference type="Proteomes" id="UP001604277"/>
    </source>
</evidence>
<name>A0ABD1RJZ1_9LAMI</name>